<dbReference type="Gene3D" id="2.60.40.290">
    <property type="match status" value="1"/>
</dbReference>
<dbReference type="GO" id="GO:0005975">
    <property type="term" value="P:carbohydrate metabolic process"/>
    <property type="evidence" value="ECO:0007669"/>
    <property type="project" value="InterPro"/>
</dbReference>
<evidence type="ECO:0000256" key="5">
    <source>
        <dbReference type="ARBA" id="ARBA00023295"/>
    </source>
</evidence>
<dbReference type="GO" id="GO:0004563">
    <property type="term" value="F:beta-N-acetylhexosaminidase activity"/>
    <property type="evidence" value="ECO:0007669"/>
    <property type="project" value="UniProtKB-EC"/>
</dbReference>
<reference evidence="10 11" key="1">
    <citation type="journal article" date="2008" name="J. Bacteriol.">
        <title>Insights into plant cell wall degradation from the genome sequence of the soil bacterium Cellvibrio japonicus.</title>
        <authorList>
            <person name="Deboy R.T."/>
            <person name="Mongodin E.F."/>
            <person name="Fouts D.E."/>
            <person name="Tailford L.E."/>
            <person name="Khouri H."/>
            <person name="Emerson J.B."/>
            <person name="Mohamoud Y."/>
            <person name="Watkins K."/>
            <person name="Henrissat B."/>
            <person name="Gilbert H.J."/>
            <person name="Nelson K.E."/>
        </authorList>
    </citation>
    <scope>NUCLEOTIDE SEQUENCE [LARGE SCALE GENOMIC DNA]</scope>
    <source>
        <strain evidence="10 11">Ueda107</strain>
    </source>
</reference>
<dbReference type="CAZy" id="GH20">
    <property type="family name" value="Glycoside Hydrolase Family 20"/>
</dbReference>
<dbReference type="AlphaFoldDB" id="B3PH90"/>
<keyword evidence="5 10" id="KW-0326">Glycosidase</keyword>
<dbReference type="InterPro" id="IPR015882">
    <property type="entry name" value="HEX_bac_N"/>
</dbReference>
<dbReference type="RefSeq" id="WP_012485969.1">
    <property type="nucleotide sequence ID" value="NC_010995.1"/>
</dbReference>
<dbReference type="InterPro" id="IPR025705">
    <property type="entry name" value="Beta_hexosaminidase_sua/sub"/>
</dbReference>
<sequence>MKVAGRISRSGWMALILGAVMGQGLAVGANAGNLTQAQLSQFARDAQLAFAPVSNFALGHGQFQAQLTLNNQSAIALPAGKGDWRIYIHSIRKLHENKVAGLQIKHVQGDLHALEPSADFTGLAAGASLEVPYSGGNWIVSYSDFMPRAFIAQPGLEAAVFANTDTEDLTRFVSPFVRPEQQLRFNAPTADAFPIVTSAGRYESNRAVNAIKPVEQLGIIPTPKSVKYRRGSIQLDGSWQIRYAGSLTSEARYLVAQLKAAGLELNSAADHIPAQGPVIRLALEPGGVSEAYHLSIGKEVIQIRGSDNAGAFYAVQSLLSLLPAQTAAQYTLPVVEVKDQPRFSWRGMHYDMGRNFHGKAVTLRLIEQMARYKLNKLHLHLTEDEGWRIEIPGLPELTEVGAFRCFDLTEQSCLLTQLGTGPHKSGSGNGYYSAEDFVEILKFAAARHIEVIPEIDMPGHARAAVKAMDARYHKLLKAGKKAEAEQFLLSDPADKSQYLTVQNYTDNSINVCLPSTYAFADKVVYELQQMYRKAGLKLNTFHMGGDEVGAGSWVESPACKTLFATQEGVAGPADLKPYFVSKLAAITHERGLALVGWEDGLMYDPNNTFNRKAFANERVLANAWDNIWEWGVADRAYRLANAGYQVILSAGTHLYFDHPHEAHPEERGYYWAARYTSPGKVFGFMPDNFYANADTTREGTPIDNLEALVGRSLPKLEKPENLLGMQGQVWSETIRTAQQLEQMIYPRLMSLGERAWHKAAWESNAPDTTARTADWAQFAHTLAKRDLPRLVQAGADLYLPPPGAVIESGQLLANTALPGLAIEFSLDKGASWQPWTAPVALTAEQSASVWLRSRLGDKTSRVSTL</sequence>
<dbReference type="eggNOG" id="COG3525">
    <property type="taxonomic scope" value="Bacteria"/>
</dbReference>
<dbReference type="Pfam" id="PF03174">
    <property type="entry name" value="CHB_HEX_C"/>
    <property type="match status" value="1"/>
</dbReference>
<feature type="domain" description="Chitobiase/beta-hexosaminidases N-terminal" evidence="9">
    <location>
        <begin position="47"/>
        <end position="200"/>
    </location>
</feature>
<dbReference type="HOGENOM" id="CLU_007082_4_1_6"/>
<dbReference type="SUPFAM" id="SSF49384">
    <property type="entry name" value="Carbohydrate-binding domain"/>
    <property type="match status" value="1"/>
</dbReference>
<dbReference type="Gene3D" id="3.30.379.10">
    <property type="entry name" value="Chitobiase/beta-hexosaminidase domain 2-like"/>
    <property type="match status" value="1"/>
</dbReference>
<gene>
    <name evidence="10" type="primary">hex20B</name>
    <name evidence="10" type="ordered locus">CJA_0287</name>
</gene>
<evidence type="ECO:0000256" key="3">
    <source>
        <dbReference type="ARBA" id="ARBA00012663"/>
    </source>
</evidence>
<accession>B3PH90</accession>
<dbReference type="EC" id="3.2.1.52" evidence="3"/>
<dbReference type="InterPro" id="IPR008965">
    <property type="entry name" value="CBM2/CBM3_carb-bd_dom_sf"/>
</dbReference>
<dbReference type="Pfam" id="PF03173">
    <property type="entry name" value="CHB_HEX"/>
    <property type="match status" value="1"/>
</dbReference>
<dbReference type="EMBL" id="CP000934">
    <property type="protein sequence ID" value="ACE86226.1"/>
    <property type="molecule type" value="Genomic_DNA"/>
</dbReference>
<dbReference type="SMART" id="SM01081">
    <property type="entry name" value="CHB_HEX"/>
    <property type="match status" value="1"/>
</dbReference>
<evidence type="ECO:0000256" key="4">
    <source>
        <dbReference type="ARBA" id="ARBA00022801"/>
    </source>
</evidence>
<dbReference type="PANTHER" id="PTHR22600:SF57">
    <property type="entry name" value="BETA-N-ACETYLHEXOSAMINIDASE"/>
    <property type="match status" value="1"/>
</dbReference>
<evidence type="ECO:0000259" key="9">
    <source>
        <dbReference type="SMART" id="SM01081"/>
    </source>
</evidence>
<evidence type="ECO:0000256" key="6">
    <source>
        <dbReference type="ARBA" id="ARBA00030512"/>
    </source>
</evidence>
<dbReference type="GO" id="GO:0016020">
    <property type="term" value="C:membrane"/>
    <property type="evidence" value="ECO:0007669"/>
    <property type="project" value="TreeGrafter"/>
</dbReference>
<dbReference type="InterPro" id="IPR015883">
    <property type="entry name" value="Glyco_hydro_20_cat"/>
</dbReference>
<evidence type="ECO:0000256" key="8">
    <source>
        <dbReference type="PIRSR" id="PIRSR625705-1"/>
    </source>
</evidence>
<comment type="catalytic activity">
    <reaction evidence="1">
        <text>Hydrolysis of terminal non-reducing N-acetyl-D-hexosamine residues in N-acetyl-beta-D-hexosaminides.</text>
        <dbReference type="EC" id="3.2.1.52"/>
    </reaction>
</comment>
<dbReference type="STRING" id="498211.CJA_0287"/>
<dbReference type="CDD" id="cd06569">
    <property type="entry name" value="GH20_Sm-chitobiase-like"/>
    <property type="match status" value="1"/>
</dbReference>
<dbReference type="InterPro" id="IPR014756">
    <property type="entry name" value="Ig_E-set"/>
</dbReference>
<dbReference type="Pfam" id="PF02838">
    <property type="entry name" value="Glyco_hydro_20b"/>
    <property type="match status" value="1"/>
</dbReference>
<dbReference type="SUPFAM" id="SSF51445">
    <property type="entry name" value="(Trans)glycosidases"/>
    <property type="match status" value="1"/>
</dbReference>
<dbReference type="SUPFAM" id="SSF55545">
    <property type="entry name" value="beta-N-acetylhexosaminidase-like domain"/>
    <property type="match status" value="1"/>
</dbReference>
<dbReference type="InterPro" id="IPR013783">
    <property type="entry name" value="Ig-like_fold"/>
</dbReference>
<dbReference type="PRINTS" id="PR00738">
    <property type="entry name" value="GLHYDRLASE20"/>
</dbReference>
<dbReference type="InterPro" id="IPR017853">
    <property type="entry name" value="GH"/>
</dbReference>
<dbReference type="SUPFAM" id="SSF81296">
    <property type="entry name" value="E set domains"/>
    <property type="match status" value="1"/>
</dbReference>
<dbReference type="PANTHER" id="PTHR22600">
    <property type="entry name" value="BETA-HEXOSAMINIDASE"/>
    <property type="match status" value="1"/>
</dbReference>
<keyword evidence="11" id="KW-1185">Reference proteome</keyword>
<feature type="active site" description="Proton donor" evidence="8">
    <location>
        <position position="547"/>
    </location>
</feature>
<dbReference type="GO" id="GO:0030203">
    <property type="term" value="P:glycosaminoglycan metabolic process"/>
    <property type="evidence" value="ECO:0007669"/>
    <property type="project" value="TreeGrafter"/>
</dbReference>
<dbReference type="Gene3D" id="3.20.20.80">
    <property type="entry name" value="Glycosidases"/>
    <property type="match status" value="1"/>
</dbReference>
<dbReference type="InterPro" id="IPR004866">
    <property type="entry name" value="CHB/HEX_N_dom"/>
</dbReference>
<name>B3PH90_CELJU</name>
<keyword evidence="4 10" id="KW-0378">Hydrolase</keyword>
<dbReference type="CDD" id="cd02847">
    <property type="entry name" value="E_set_Chitobiase_C"/>
    <property type="match status" value="1"/>
</dbReference>
<dbReference type="KEGG" id="cja:CJA_0287"/>
<dbReference type="InterPro" id="IPR029018">
    <property type="entry name" value="Hex-like_dom2"/>
</dbReference>
<evidence type="ECO:0000256" key="2">
    <source>
        <dbReference type="ARBA" id="ARBA00006285"/>
    </source>
</evidence>
<dbReference type="Proteomes" id="UP000001036">
    <property type="component" value="Chromosome"/>
</dbReference>
<dbReference type="InterPro" id="IPR004867">
    <property type="entry name" value="CHB_C_dom"/>
</dbReference>
<dbReference type="SMR" id="B3PH90"/>
<dbReference type="GO" id="GO:0030247">
    <property type="term" value="F:polysaccharide binding"/>
    <property type="evidence" value="ECO:0007669"/>
    <property type="project" value="InterPro"/>
</dbReference>
<proteinExistence type="inferred from homology"/>
<organism evidence="10 11">
    <name type="scientific">Cellvibrio japonicus (strain Ueda107)</name>
    <name type="common">Pseudomonas fluorescens subsp. cellulosa</name>
    <dbReference type="NCBI Taxonomy" id="498211"/>
    <lineage>
        <taxon>Bacteria</taxon>
        <taxon>Pseudomonadati</taxon>
        <taxon>Pseudomonadota</taxon>
        <taxon>Gammaproteobacteria</taxon>
        <taxon>Cellvibrionales</taxon>
        <taxon>Cellvibrionaceae</taxon>
        <taxon>Cellvibrio</taxon>
    </lineage>
</organism>
<dbReference type="Gene3D" id="2.60.40.10">
    <property type="entry name" value="Immunoglobulins"/>
    <property type="match status" value="1"/>
</dbReference>
<evidence type="ECO:0000256" key="7">
    <source>
        <dbReference type="ARBA" id="ARBA00033000"/>
    </source>
</evidence>
<evidence type="ECO:0000256" key="1">
    <source>
        <dbReference type="ARBA" id="ARBA00001231"/>
    </source>
</evidence>
<protein>
    <recommendedName>
        <fullName evidence="3">beta-N-acetylhexosaminidase</fullName>
        <ecNumber evidence="3">3.2.1.52</ecNumber>
    </recommendedName>
    <alternativeName>
        <fullName evidence="6">Beta-N-acetylhexosaminidase</fullName>
    </alternativeName>
    <alternativeName>
        <fullName evidence="7">N-acetyl-beta-glucosaminidase</fullName>
    </alternativeName>
</protein>
<evidence type="ECO:0000313" key="10">
    <source>
        <dbReference type="EMBL" id="ACE86226.1"/>
    </source>
</evidence>
<dbReference type="InterPro" id="IPR012291">
    <property type="entry name" value="CBM2_carb-bd_dom_sf"/>
</dbReference>
<evidence type="ECO:0000313" key="11">
    <source>
        <dbReference type="Proteomes" id="UP000001036"/>
    </source>
</evidence>
<dbReference type="Pfam" id="PF00728">
    <property type="entry name" value="Glyco_hydro_20"/>
    <property type="match status" value="1"/>
</dbReference>
<comment type="similarity">
    <text evidence="2">Belongs to the glycosyl hydrolase 20 family.</text>
</comment>